<proteinExistence type="predicted"/>
<reference evidence="1" key="1">
    <citation type="submission" date="2023-04" db="EMBL/GenBank/DDBJ databases">
        <title>Draft Genome sequencing of Naganishia species isolated from polar environments using Oxford Nanopore Technology.</title>
        <authorList>
            <person name="Leo P."/>
            <person name="Venkateswaran K."/>
        </authorList>
    </citation>
    <scope>NUCLEOTIDE SEQUENCE</scope>
    <source>
        <strain evidence="1">MNA-CCFEE 5261</strain>
    </source>
</reference>
<accession>A0ACC2VWC2</accession>
<name>A0ACC2VWC2_9TREE</name>
<organism evidence="1 2">
    <name type="scientific">Naganishia cerealis</name>
    <dbReference type="NCBI Taxonomy" id="610337"/>
    <lineage>
        <taxon>Eukaryota</taxon>
        <taxon>Fungi</taxon>
        <taxon>Dikarya</taxon>
        <taxon>Basidiomycota</taxon>
        <taxon>Agaricomycotina</taxon>
        <taxon>Tremellomycetes</taxon>
        <taxon>Filobasidiales</taxon>
        <taxon>Filobasidiaceae</taxon>
        <taxon>Naganishia</taxon>
    </lineage>
</organism>
<keyword evidence="2" id="KW-1185">Reference proteome</keyword>
<gene>
    <name evidence="1" type="ORF">QFC19_004202</name>
</gene>
<sequence>MSVLYSWKTEVKRPTAREKAKAIALFGNIQTRLSENRLKQWEPPQNLSPEDLDNDWKALLKAETNYMRKLDAHYRQLKQAMKEEYGSVASALNQRIQRLNTQIAHMSGPLQEQKALAQRISVEVGQIKGDVAAAAGLSNRCTEAKIDWGDLEPIEDLEYEAQLLEDDIAAKLRFIENGEFFPILECKNADCGLITELIATNHSNVTKDKLLEWQATWQHFCDEDMGFQDLDSRQLQAALASLGHVYSTEDFLRIYDDIARKHGAVTYEAFVELLVTITEDSSSPEQLIEAFRLLAQGDDVVTGEDLRKARISPTATSFLSEAMPSLVRPASDGENGEDEPVYDYRAFLNATFAQPR</sequence>
<evidence type="ECO:0000313" key="2">
    <source>
        <dbReference type="Proteomes" id="UP001241377"/>
    </source>
</evidence>
<comment type="caution">
    <text evidence="1">The sequence shown here is derived from an EMBL/GenBank/DDBJ whole genome shotgun (WGS) entry which is preliminary data.</text>
</comment>
<protein>
    <submittedName>
        <fullName evidence="1">Uncharacterized protein</fullName>
    </submittedName>
</protein>
<dbReference type="Proteomes" id="UP001241377">
    <property type="component" value="Unassembled WGS sequence"/>
</dbReference>
<dbReference type="EMBL" id="JASBWR010000044">
    <property type="protein sequence ID" value="KAJ9103627.1"/>
    <property type="molecule type" value="Genomic_DNA"/>
</dbReference>
<evidence type="ECO:0000313" key="1">
    <source>
        <dbReference type="EMBL" id="KAJ9103627.1"/>
    </source>
</evidence>